<comment type="caution">
    <text evidence="2">The sequence shown here is derived from an EMBL/GenBank/DDBJ whole genome shotgun (WGS) entry which is preliminary data.</text>
</comment>
<keyword evidence="3" id="KW-1185">Reference proteome</keyword>
<sequence length="473" mass="50043">MAGSSESCQGTTQNVEQENTNTRDSSARSTPELPTASTAGGYPPSLFSTGESILITPLYTLLGPNTSDIVEEITPENSSEYAISGVSLIPGLHATSSLSRLSSDPNTMASPTGSRFESMTITPVAQDTCDIATISTSTSDTSPATESRASLTLMMDAPKVSDSDVNLWASAGSNWLTDLGGNTETDRVFQNTLLGAIPSLSTQSSQVSNLDSGLASPASSFPHALLPSMSISLISIPVSSPSASSSLHCTSLAFPATPVRLTLLSTATAAFPSSIDDAFERWREDVAVQMNGRETVSQIPFVDHTGSSADHTERTGVSLPLTCSSQEETNPHVTTSKLFSQKVKKIGGRVRGFVTRGKRRKPHDAMEPDARVEVHTCPGSNNGSIVMISALPPSCDTRPSRPIPHSPEHLRRTMSMFSPHSLLVRAHASENVEGAVEVPLLLPPADAGQRQEFTVLKALNRRFSLSAFSSLAS</sequence>
<dbReference type="EMBL" id="LVVM01000249">
    <property type="protein sequence ID" value="OJA21159.1"/>
    <property type="molecule type" value="Genomic_DNA"/>
</dbReference>
<evidence type="ECO:0000313" key="3">
    <source>
        <dbReference type="Proteomes" id="UP000183567"/>
    </source>
</evidence>
<feature type="compositionally biased region" description="Polar residues" evidence="1">
    <location>
        <begin position="1"/>
        <end position="10"/>
    </location>
</feature>
<dbReference type="OrthoDB" id="2680996at2759"/>
<feature type="region of interest" description="Disordered" evidence="1">
    <location>
        <begin position="1"/>
        <end position="44"/>
    </location>
</feature>
<name>A0A1J8QKH2_9AGAM</name>
<evidence type="ECO:0000256" key="1">
    <source>
        <dbReference type="SAM" id="MobiDB-lite"/>
    </source>
</evidence>
<dbReference type="AlphaFoldDB" id="A0A1J8QKH2"/>
<feature type="compositionally biased region" description="Low complexity" evidence="1">
    <location>
        <begin position="11"/>
        <end position="22"/>
    </location>
</feature>
<accession>A0A1J8QKH2</accession>
<proteinExistence type="predicted"/>
<protein>
    <submittedName>
        <fullName evidence="2">Uncharacterized protein</fullName>
    </submittedName>
</protein>
<gene>
    <name evidence="2" type="ORF">AZE42_04542</name>
</gene>
<organism evidence="2 3">
    <name type="scientific">Rhizopogon vesiculosus</name>
    <dbReference type="NCBI Taxonomy" id="180088"/>
    <lineage>
        <taxon>Eukaryota</taxon>
        <taxon>Fungi</taxon>
        <taxon>Dikarya</taxon>
        <taxon>Basidiomycota</taxon>
        <taxon>Agaricomycotina</taxon>
        <taxon>Agaricomycetes</taxon>
        <taxon>Agaricomycetidae</taxon>
        <taxon>Boletales</taxon>
        <taxon>Suillineae</taxon>
        <taxon>Rhizopogonaceae</taxon>
        <taxon>Rhizopogon</taxon>
    </lineage>
</organism>
<reference evidence="2 3" key="1">
    <citation type="submission" date="2016-03" db="EMBL/GenBank/DDBJ databases">
        <title>Comparative genomics of the ectomycorrhizal sister species Rhizopogon vinicolor and Rhizopogon vesiculosus (Basidiomycota: Boletales) reveals a divergence of the mating type B locus.</title>
        <authorList>
            <person name="Mujic A.B."/>
            <person name="Kuo A."/>
            <person name="Tritt A."/>
            <person name="Lipzen A."/>
            <person name="Chen C."/>
            <person name="Johnson J."/>
            <person name="Sharma A."/>
            <person name="Barry K."/>
            <person name="Grigoriev I.V."/>
            <person name="Spatafora J.W."/>
        </authorList>
    </citation>
    <scope>NUCLEOTIDE SEQUENCE [LARGE SCALE GENOMIC DNA]</scope>
    <source>
        <strain evidence="2 3">AM-OR11-056</strain>
    </source>
</reference>
<dbReference type="Proteomes" id="UP000183567">
    <property type="component" value="Unassembled WGS sequence"/>
</dbReference>
<evidence type="ECO:0000313" key="2">
    <source>
        <dbReference type="EMBL" id="OJA21159.1"/>
    </source>
</evidence>